<evidence type="ECO:0000256" key="4">
    <source>
        <dbReference type="ARBA" id="ARBA00022692"/>
    </source>
</evidence>
<keyword evidence="5" id="KW-0732">Signal</keyword>
<sequence length="349" mass="36570">MRIATGILAAGLVAGLSTAALADGWYVGADTGLNLVPAQKYKTAAGKQKVSTDPGFGLLGNAGYDFGSIRLEGEMGWRYNGINKVNGSGGDGNFQPADLMVNALYDFHNSTAWTPYVGVGVGGVDTFANKVRNSTTLTNDSDIAFAYQGIAGLSYALNSNLSVNGEYRYMRTLDNSFNSDTGSNGMAGDVKGPYQAHSILVGFTYKFDAPAAAPAPMAAPVPAPVAAPAPAPVHHMTQAVIAKSYLVFFDFDKSNITPEAQKIINQAAANAKASRATNLHLIGHTDAVGSEKYNMALSLRRANAVKAALVELGIPADDISVVGKGKTDPLVPTKDGVREAQNRRVQILL</sequence>
<evidence type="ECO:0000313" key="11">
    <source>
        <dbReference type="EMBL" id="OIR06131.1"/>
    </source>
</evidence>
<dbReference type="Gene3D" id="2.40.160.20">
    <property type="match status" value="1"/>
</dbReference>
<dbReference type="SUPFAM" id="SSF56925">
    <property type="entry name" value="OMPA-like"/>
    <property type="match status" value="1"/>
</dbReference>
<keyword evidence="7" id="KW-0626">Porin</keyword>
<dbReference type="InterPro" id="IPR011250">
    <property type="entry name" value="OMP/PagP_B-barrel"/>
</dbReference>
<evidence type="ECO:0000259" key="10">
    <source>
        <dbReference type="PROSITE" id="PS51123"/>
    </source>
</evidence>
<keyword evidence="2" id="KW-0813">Transport</keyword>
<dbReference type="GO" id="GO:0009279">
    <property type="term" value="C:cell outer membrane"/>
    <property type="evidence" value="ECO:0007669"/>
    <property type="project" value="UniProtKB-SubCell"/>
</dbReference>
<dbReference type="GO" id="GO:0046930">
    <property type="term" value="C:pore complex"/>
    <property type="evidence" value="ECO:0007669"/>
    <property type="project" value="UniProtKB-KW"/>
</dbReference>
<dbReference type="Gene3D" id="3.30.1330.60">
    <property type="entry name" value="OmpA-like domain"/>
    <property type="match status" value="1"/>
</dbReference>
<comment type="subcellular location">
    <subcellularLocation>
        <location evidence="1">Cell outer membrane</location>
        <topology evidence="1">Multi-pass membrane protein</topology>
    </subcellularLocation>
</comment>
<comment type="caution">
    <text evidence="11">The sequence shown here is derived from an EMBL/GenBank/DDBJ whole genome shotgun (WGS) entry which is preliminary data.</text>
</comment>
<dbReference type="InterPro" id="IPR006665">
    <property type="entry name" value="OmpA-like"/>
</dbReference>
<feature type="domain" description="OmpA-like" evidence="10">
    <location>
        <begin position="236"/>
        <end position="349"/>
    </location>
</feature>
<evidence type="ECO:0000256" key="7">
    <source>
        <dbReference type="ARBA" id="ARBA00023114"/>
    </source>
</evidence>
<dbReference type="Pfam" id="PF13505">
    <property type="entry name" value="OMP_b-brl"/>
    <property type="match status" value="1"/>
</dbReference>
<evidence type="ECO:0000256" key="8">
    <source>
        <dbReference type="ARBA" id="ARBA00023136"/>
    </source>
</evidence>
<keyword evidence="6" id="KW-0406">Ion transport</keyword>
<dbReference type="InterPro" id="IPR006664">
    <property type="entry name" value="OMP_bac"/>
</dbReference>
<evidence type="ECO:0000256" key="3">
    <source>
        <dbReference type="ARBA" id="ARBA00022452"/>
    </source>
</evidence>
<accession>A0A1J5SDZ4</accession>
<dbReference type="PANTHER" id="PTHR30329">
    <property type="entry name" value="STATOR ELEMENT OF FLAGELLAR MOTOR COMPLEX"/>
    <property type="match status" value="1"/>
</dbReference>
<organism evidence="11">
    <name type="scientific">mine drainage metagenome</name>
    <dbReference type="NCBI Taxonomy" id="410659"/>
    <lineage>
        <taxon>unclassified sequences</taxon>
        <taxon>metagenomes</taxon>
        <taxon>ecological metagenomes</taxon>
    </lineage>
</organism>
<keyword evidence="9" id="KW-0998">Cell outer membrane</keyword>
<dbReference type="GO" id="GO:0015288">
    <property type="term" value="F:porin activity"/>
    <property type="evidence" value="ECO:0007669"/>
    <property type="project" value="UniProtKB-KW"/>
</dbReference>
<evidence type="ECO:0000256" key="6">
    <source>
        <dbReference type="ARBA" id="ARBA00023065"/>
    </source>
</evidence>
<gene>
    <name evidence="11" type="ORF">GALL_116030</name>
</gene>
<dbReference type="InterPro" id="IPR027385">
    <property type="entry name" value="Beta-barrel_OMP"/>
</dbReference>
<protein>
    <submittedName>
        <fullName evidence="11">Outer membrane protein</fullName>
    </submittedName>
</protein>
<keyword evidence="3" id="KW-1134">Transmembrane beta strand</keyword>
<dbReference type="CDD" id="cd07185">
    <property type="entry name" value="OmpA_C-like"/>
    <property type="match status" value="1"/>
</dbReference>
<dbReference type="Pfam" id="PF00691">
    <property type="entry name" value="OmpA"/>
    <property type="match status" value="1"/>
</dbReference>
<dbReference type="InterPro" id="IPR036737">
    <property type="entry name" value="OmpA-like_sf"/>
</dbReference>
<dbReference type="PANTHER" id="PTHR30329:SF21">
    <property type="entry name" value="LIPOPROTEIN YIAD-RELATED"/>
    <property type="match status" value="1"/>
</dbReference>
<evidence type="ECO:0000256" key="2">
    <source>
        <dbReference type="ARBA" id="ARBA00022448"/>
    </source>
</evidence>
<keyword evidence="8" id="KW-0472">Membrane</keyword>
<dbReference type="PRINTS" id="PR01021">
    <property type="entry name" value="OMPADOMAIN"/>
</dbReference>
<keyword evidence="4" id="KW-0812">Transmembrane</keyword>
<proteinExistence type="predicted"/>
<dbReference type="InterPro" id="IPR050330">
    <property type="entry name" value="Bact_OuterMem_StrucFunc"/>
</dbReference>
<dbReference type="SUPFAM" id="SSF103088">
    <property type="entry name" value="OmpA-like"/>
    <property type="match status" value="1"/>
</dbReference>
<dbReference type="GO" id="GO:0006811">
    <property type="term" value="P:monoatomic ion transport"/>
    <property type="evidence" value="ECO:0007669"/>
    <property type="project" value="UniProtKB-KW"/>
</dbReference>
<name>A0A1J5SDZ4_9ZZZZ</name>
<dbReference type="EMBL" id="MLJW01000045">
    <property type="protein sequence ID" value="OIR06131.1"/>
    <property type="molecule type" value="Genomic_DNA"/>
</dbReference>
<evidence type="ECO:0000256" key="1">
    <source>
        <dbReference type="ARBA" id="ARBA00004571"/>
    </source>
</evidence>
<dbReference type="PROSITE" id="PS51123">
    <property type="entry name" value="OMPA_2"/>
    <property type="match status" value="1"/>
</dbReference>
<reference evidence="11" key="1">
    <citation type="submission" date="2016-10" db="EMBL/GenBank/DDBJ databases">
        <title>Sequence of Gallionella enrichment culture.</title>
        <authorList>
            <person name="Poehlein A."/>
            <person name="Muehling M."/>
            <person name="Daniel R."/>
        </authorList>
    </citation>
    <scope>NUCLEOTIDE SEQUENCE</scope>
</reference>
<dbReference type="AlphaFoldDB" id="A0A1J5SDZ4"/>
<evidence type="ECO:0000256" key="9">
    <source>
        <dbReference type="ARBA" id="ARBA00023237"/>
    </source>
</evidence>
<evidence type="ECO:0000256" key="5">
    <source>
        <dbReference type="ARBA" id="ARBA00022729"/>
    </source>
</evidence>